<dbReference type="Proteomes" id="UP000515308">
    <property type="component" value="Chromosome PVLDE_09"/>
</dbReference>
<evidence type="ECO:0000313" key="3">
    <source>
        <dbReference type="Proteomes" id="UP000515308"/>
    </source>
</evidence>
<accession>A0A6V7S447</accession>
<name>A0A6V7S447_PLAVN</name>
<keyword evidence="1" id="KW-0732">Signal</keyword>
<dbReference type="NCBIfam" id="TIGR01597">
    <property type="entry name" value="PYST-B"/>
    <property type="match status" value="1"/>
</dbReference>
<reference evidence="2 3" key="1">
    <citation type="submission" date="2020-08" db="EMBL/GenBank/DDBJ databases">
        <authorList>
            <person name="Ramaprasad A."/>
        </authorList>
    </citation>
    <scope>NUCLEOTIDE SEQUENCE [LARGE SCALE GENOMIC DNA]</scope>
</reference>
<dbReference type="InterPro" id="IPR006484">
    <property type="entry name" value="PYST_B"/>
</dbReference>
<evidence type="ECO:0000256" key="1">
    <source>
        <dbReference type="SAM" id="SignalP"/>
    </source>
</evidence>
<proteinExistence type="predicted"/>
<dbReference type="AlphaFoldDB" id="A0A6V7S447"/>
<protein>
    <submittedName>
        <fullName evidence="2">Fam-b protein</fullName>
    </submittedName>
</protein>
<feature type="signal peptide" evidence="1">
    <location>
        <begin position="1"/>
        <end position="21"/>
    </location>
</feature>
<dbReference type="VEuPathDB" id="PlasmoDB:PVLDE_0900070"/>
<dbReference type="EMBL" id="LR865371">
    <property type="protein sequence ID" value="CAD2091031.1"/>
    <property type="molecule type" value="Genomic_DNA"/>
</dbReference>
<feature type="chain" id="PRO_5027623271" evidence="1">
    <location>
        <begin position="22"/>
        <end position="217"/>
    </location>
</feature>
<evidence type="ECO:0000313" key="2">
    <source>
        <dbReference type="EMBL" id="CAD2091031.1"/>
    </source>
</evidence>
<sequence>MRFSILKYALFLIIIWSFLYAQNEICFMNKRTKYIERNIINFRNNRILADIDIKFDLNHIHELTLSVVNQLIEHNCNDGDIVVLPFIINIFVKNQGESDTLPDLNSFDIITKMLIHAHQKELEKLKKELDNLWDCELEIQLIHDKKMLKKDKNISVSKPEHFKQLKNKGISSKEEDNKIDPSSNTELDDKAKLKKLKNKAKTLGFIYSNILKRINER</sequence>
<gene>
    <name evidence="2" type="ORF">PVLDE_0900070</name>
</gene>
<organism evidence="2 3">
    <name type="scientific">Plasmodium vinckei lentum</name>
    <dbReference type="NCBI Taxonomy" id="138297"/>
    <lineage>
        <taxon>Eukaryota</taxon>
        <taxon>Sar</taxon>
        <taxon>Alveolata</taxon>
        <taxon>Apicomplexa</taxon>
        <taxon>Aconoidasida</taxon>
        <taxon>Haemosporida</taxon>
        <taxon>Plasmodiidae</taxon>
        <taxon>Plasmodium</taxon>
        <taxon>Plasmodium (Vinckeia)</taxon>
    </lineage>
</organism>
<dbReference type="Pfam" id="PF09592">
    <property type="entry name" value="DUF2031"/>
    <property type="match status" value="1"/>
</dbReference>